<evidence type="ECO:0000313" key="3">
    <source>
        <dbReference type="Proteomes" id="UP000321204"/>
    </source>
</evidence>
<proteinExistence type="predicted"/>
<evidence type="ECO:0000256" key="1">
    <source>
        <dbReference type="SAM" id="Phobius"/>
    </source>
</evidence>
<reference evidence="2 3" key="1">
    <citation type="journal article" date="2015" name="Int. J. Syst. Evol. Microbiol.">
        <title>Flavisolibacter ginsenosidimutans sp. nov., with ginsenoside-converting activity isolated from soil used for cultivating ginseng.</title>
        <authorList>
            <person name="Zhao Y."/>
            <person name="Liu Q."/>
            <person name="Kang M.S."/>
            <person name="Jin F."/>
            <person name="Yu H."/>
            <person name="Im W.T."/>
        </authorList>
    </citation>
    <scope>NUCLEOTIDE SEQUENCE [LARGE SCALE GENOMIC DNA]</scope>
    <source>
        <strain evidence="2 3">Gsoil 636</strain>
    </source>
</reference>
<protein>
    <submittedName>
        <fullName evidence="2">Uncharacterized protein</fullName>
    </submittedName>
</protein>
<organism evidence="2 3">
    <name type="scientific">Flavisolibacter ginsenosidimutans</name>
    <dbReference type="NCBI Taxonomy" id="661481"/>
    <lineage>
        <taxon>Bacteria</taxon>
        <taxon>Pseudomonadati</taxon>
        <taxon>Bacteroidota</taxon>
        <taxon>Chitinophagia</taxon>
        <taxon>Chitinophagales</taxon>
        <taxon>Chitinophagaceae</taxon>
        <taxon>Flavisolibacter</taxon>
    </lineage>
</organism>
<name>A0A5B8UP66_9BACT</name>
<evidence type="ECO:0000313" key="2">
    <source>
        <dbReference type="EMBL" id="QEC58378.1"/>
    </source>
</evidence>
<gene>
    <name evidence="2" type="ORF">FSB75_21550</name>
</gene>
<dbReference type="RefSeq" id="WP_146791674.1">
    <property type="nucleotide sequence ID" value="NZ_BAABIO010000003.1"/>
</dbReference>
<dbReference type="EMBL" id="CP042433">
    <property type="protein sequence ID" value="QEC58378.1"/>
    <property type="molecule type" value="Genomic_DNA"/>
</dbReference>
<sequence>MYSSGYPMGIILLLLIVILIYRSFGKGKKADHEAEFLAKLEQQYKEALRSSDKHRALELGRNYYRYKRNGELTVYDEQALANDLATMK</sequence>
<dbReference type="Proteomes" id="UP000321204">
    <property type="component" value="Chromosome"/>
</dbReference>
<dbReference type="OrthoDB" id="680988at2"/>
<feature type="transmembrane region" description="Helical" evidence="1">
    <location>
        <begin position="6"/>
        <end position="24"/>
    </location>
</feature>
<keyword evidence="3" id="KW-1185">Reference proteome</keyword>
<keyword evidence="1" id="KW-0812">Transmembrane</keyword>
<keyword evidence="1" id="KW-1133">Transmembrane helix</keyword>
<keyword evidence="1" id="KW-0472">Membrane</keyword>
<dbReference type="AlphaFoldDB" id="A0A5B8UP66"/>
<accession>A0A5B8UP66</accession>
<dbReference type="KEGG" id="fgg:FSB75_21550"/>